<proteinExistence type="predicted"/>
<evidence type="ECO:0000313" key="3">
    <source>
        <dbReference type="Proteomes" id="UP000671960"/>
    </source>
</evidence>
<feature type="transmembrane region" description="Helical" evidence="1">
    <location>
        <begin position="162"/>
        <end position="181"/>
    </location>
</feature>
<name>A0ABX7UXR3_9GAMM</name>
<keyword evidence="1" id="KW-0812">Transmembrane</keyword>
<organism evidence="2 3">
    <name type="scientific">Brenneria izadpanahii</name>
    <dbReference type="NCBI Taxonomy" id="2722756"/>
    <lineage>
        <taxon>Bacteria</taxon>
        <taxon>Pseudomonadati</taxon>
        <taxon>Pseudomonadota</taxon>
        <taxon>Gammaproteobacteria</taxon>
        <taxon>Enterobacterales</taxon>
        <taxon>Pectobacteriaceae</taxon>
        <taxon>Brenneria</taxon>
    </lineage>
</organism>
<gene>
    <name evidence="2" type="ORF">HC231_23485</name>
</gene>
<dbReference type="RefSeq" id="WP_208229101.1">
    <property type="nucleotide sequence ID" value="NZ_CP050854.1"/>
</dbReference>
<protein>
    <submittedName>
        <fullName evidence="2">Uncharacterized protein</fullName>
    </submittedName>
</protein>
<feature type="transmembrane region" description="Helical" evidence="1">
    <location>
        <begin position="88"/>
        <end position="108"/>
    </location>
</feature>
<sequence>MKWIELIVGSTFQDLIAHGKEIDTAIRQGGDTLTERSTRGMEDYFDKPFYEQAIPHPFAAGGVYLILLIAFSVNMVFTLYLFHLVPAVFISIYFGAMSIFLIILLSAARLISRGLVQGLVVFNYLFIIVFFMLIATSGYTVFVEGLHDTKKMVFFIGEFAVLWYGRWLMNSHAFLIFALYCRTKRLAHASKQVRMRKISKT</sequence>
<feature type="transmembrane region" description="Helical" evidence="1">
    <location>
        <begin position="58"/>
        <end position="82"/>
    </location>
</feature>
<dbReference type="EMBL" id="CP050854">
    <property type="protein sequence ID" value="QTF10553.1"/>
    <property type="molecule type" value="Genomic_DNA"/>
</dbReference>
<evidence type="ECO:0000313" key="2">
    <source>
        <dbReference type="EMBL" id="QTF10553.1"/>
    </source>
</evidence>
<reference evidence="2 3" key="1">
    <citation type="submission" date="2020-03" db="EMBL/GenBank/DDBJ databases">
        <authorList>
            <person name="Bakhshi Ganjeh M."/>
        </authorList>
    </citation>
    <scope>NUCLEOTIDE SEQUENCE [LARGE SCALE GENOMIC DNA]</scope>
    <source>
        <strain evidence="3">Iran 50</strain>
    </source>
</reference>
<evidence type="ECO:0000256" key="1">
    <source>
        <dbReference type="SAM" id="Phobius"/>
    </source>
</evidence>
<dbReference type="Proteomes" id="UP000671960">
    <property type="component" value="Chromosome"/>
</dbReference>
<accession>A0ABX7UXR3</accession>
<keyword evidence="3" id="KW-1185">Reference proteome</keyword>
<feature type="transmembrane region" description="Helical" evidence="1">
    <location>
        <begin position="120"/>
        <end position="142"/>
    </location>
</feature>
<keyword evidence="1" id="KW-1133">Transmembrane helix</keyword>
<keyword evidence="1" id="KW-0472">Membrane</keyword>